<name>A0ACA9N5I9_9GLOM</name>
<accession>A0ACA9N5I9</accession>
<proteinExistence type="predicted"/>
<evidence type="ECO:0000313" key="1">
    <source>
        <dbReference type="EMBL" id="CAG8636020.1"/>
    </source>
</evidence>
<protein>
    <submittedName>
        <fullName evidence="1">5829_t:CDS:1</fullName>
    </submittedName>
</protein>
<reference evidence="1" key="1">
    <citation type="submission" date="2021-06" db="EMBL/GenBank/DDBJ databases">
        <authorList>
            <person name="Kallberg Y."/>
            <person name="Tangrot J."/>
            <person name="Rosling A."/>
        </authorList>
    </citation>
    <scope>NUCLEOTIDE SEQUENCE</scope>
    <source>
        <strain evidence="1">MA461A</strain>
    </source>
</reference>
<organism evidence="1 2">
    <name type="scientific">Racocetra persica</name>
    <dbReference type="NCBI Taxonomy" id="160502"/>
    <lineage>
        <taxon>Eukaryota</taxon>
        <taxon>Fungi</taxon>
        <taxon>Fungi incertae sedis</taxon>
        <taxon>Mucoromycota</taxon>
        <taxon>Glomeromycotina</taxon>
        <taxon>Glomeromycetes</taxon>
        <taxon>Diversisporales</taxon>
        <taxon>Gigasporaceae</taxon>
        <taxon>Racocetra</taxon>
    </lineage>
</organism>
<dbReference type="Proteomes" id="UP000789920">
    <property type="component" value="Unassembled WGS sequence"/>
</dbReference>
<feature type="non-terminal residue" evidence="1">
    <location>
        <position position="1"/>
    </location>
</feature>
<keyword evidence="2" id="KW-1185">Reference proteome</keyword>
<comment type="caution">
    <text evidence="1">The sequence shown here is derived from an EMBL/GenBank/DDBJ whole genome shotgun (WGS) entry which is preliminary data.</text>
</comment>
<evidence type="ECO:0000313" key="2">
    <source>
        <dbReference type="Proteomes" id="UP000789920"/>
    </source>
</evidence>
<gene>
    <name evidence="1" type="ORF">RPERSI_LOCUS7291</name>
</gene>
<dbReference type="EMBL" id="CAJVQC010012216">
    <property type="protein sequence ID" value="CAG8636020.1"/>
    <property type="molecule type" value="Genomic_DNA"/>
</dbReference>
<sequence>QNDSTFQDESEDTSDSILEYNSDSIFVTPFESSALYNEYSMSSSNLECTTLLYTSESLYSSEPLTLDNPENLTSPPDSFTYSDPPNINFSQNTKKHKSVFATSNKKPKPRKSWVWKHMKKDKFIKKETKCLVLIKKVEKIEPCRETFALLTSTSTLRAYLRTVHHLSEKEILKNAQEEINKKNNRATSRGQLLEQIATMSSTLQNADREIRKDGKKLEALLLNKKELLGLKELISLLEPFTHIICLMGSNTYPTLSLMLPTIATLQEHLFKLEKILTHQKDPKIEGYLATILNPHFKNLKFAPEKFEETKQYLKQK</sequence>